<dbReference type="AlphaFoldDB" id="A0A5F8AAJ4"/>
<dbReference type="PANTHER" id="PTHR12138">
    <property type="entry name" value="PRIMATE-EXPANDED PROTEIN FAMILY"/>
    <property type="match status" value="1"/>
</dbReference>
<reference evidence="1" key="2">
    <citation type="submission" date="2019-01" db="EMBL/GenBank/DDBJ databases">
        <authorList>
            <person name="Graves T."/>
            <person name="Eichler E.E."/>
            <person name="Wilson R.K."/>
        </authorList>
    </citation>
    <scope>NUCLEOTIDE SEQUENCE [LARGE SCALE GENOMIC DNA]</scope>
    <source>
        <strain evidence="1">17573</strain>
    </source>
</reference>
<dbReference type="Bgee" id="ENSMMUG00000057349">
    <property type="expression patterns" value="Expressed in liver and 11 other cell types or tissues"/>
</dbReference>
<dbReference type="Proteomes" id="UP000006718">
    <property type="component" value="Chromosome 5"/>
</dbReference>
<proteinExistence type="predicted"/>
<evidence type="ECO:0000313" key="1">
    <source>
        <dbReference type="Ensembl" id="ENSMMUP00000074958.1"/>
    </source>
</evidence>
<dbReference type="VEuPathDB" id="HostDB:ENSMMUG00000057349"/>
<accession>A0A5F8AAJ4</accession>
<evidence type="ECO:0000313" key="2">
    <source>
        <dbReference type="Proteomes" id="UP000006718"/>
    </source>
</evidence>
<reference evidence="1" key="3">
    <citation type="submission" date="2025-08" db="UniProtKB">
        <authorList>
            <consortium name="Ensembl"/>
        </authorList>
    </citation>
    <scope>IDENTIFICATION</scope>
    <source>
        <strain evidence="1">17573</strain>
    </source>
</reference>
<reference evidence="1" key="4">
    <citation type="submission" date="2025-09" db="UniProtKB">
        <authorList>
            <consortium name="Ensembl"/>
        </authorList>
    </citation>
    <scope>IDENTIFICATION</scope>
    <source>
        <strain evidence="1">17573</strain>
    </source>
</reference>
<organism evidence="1 2">
    <name type="scientific">Macaca mulatta</name>
    <name type="common">Rhesus macaque</name>
    <dbReference type="NCBI Taxonomy" id="9544"/>
    <lineage>
        <taxon>Eukaryota</taxon>
        <taxon>Metazoa</taxon>
        <taxon>Chordata</taxon>
        <taxon>Craniata</taxon>
        <taxon>Vertebrata</taxon>
        <taxon>Euteleostomi</taxon>
        <taxon>Mammalia</taxon>
        <taxon>Eutheria</taxon>
        <taxon>Euarchontoglires</taxon>
        <taxon>Primates</taxon>
        <taxon>Haplorrhini</taxon>
        <taxon>Catarrhini</taxon>
        <taxon>Cercopithecidae</taxon>
        <taxon>Cercopithecinae</taxon>
        <taxon>Macaca</taxon>
    </lineage>
</organism>
<dbReference type="PANTHER" id="PTHR12138:SF135">
    <property type="entry name" value="SAM DOMAIN-CONTAINING PROTEIN"/>
    <property type="match status" value="1"/>
</dbReference>
<dbReference type="OMA" id="CSCKPHS"/>
<dbReference type="Ensembl" id="ENSMMUT00000108773.1">
    <property type="protein sequence ID" value="ENSMMUP00000074958.1"/>
    <property type="gene ID" value="ENSMMUG00000057349.1"/>
</dbReference>
<sequence length="100" mass="11062">MLLCSCKPHSSQYPNGLCISPFSHCYKEIPETGLFVFSRWSLALSPRLECSGMISAHCNLCLPSSSGSPASASQVAGTTCVRHHAWLIFVFLEEMGFHYY</sequence>
<name>A0A5F8AAJ4_MACMU</name>
<protein>
    <submittedName>
        <fullName evidence="1">Uncharacterized protein</fullName>
    </submittedName>
</protein>
<dbReference type="GeneTree" id="ENSGT01150000286943"/>
<dbReference type="InParanoid" id="A0A5F8AAJ4"/>
<dbReference type="STRING" id="9544.ENSMMUP00000074958"/>
<keyword evidence="2" id="KW-1185">Reference proteome</keyword>
<reference evidence="2" key="1">
    <citation type="journal article" date="2007" name="Science">
        <title>Evolutionary and biomedical insights from the rhesus macaque genome.</title>
        <authorList>
            <person name="Gibbs R.A."/>
            <person name="Rogers J."/>
            <person name="Katze M.G."/>
            <person name="Bumgarner R."/>
            <person name="Weinstock G.M."/>
            <person name="Mardis E.R."/>
            <person name="Remington K.A."/>
            <person name="Strausberg R.L."/>
            <person name="Venter J.C."/>
            <person name="Wilson R.K."/>
            <person name="Batzer M.A."/>
            <person name="Bustamante C.D."/>
            <person name="Eichler E.E."/>
            <person name="Hahn M.W."/>
            <person name="Hardison R.C."/>
            <person name="Makova K.D."/>
            <person name="Miller W."/>
            <person name="Milosavljevic A."/>
            <person name="Palermo R.E."/>
            <person name="Siepel A."/>
            <person name="Sikela J.M."/>
            <person name="Attaway T."/>
            <person name="Bell S."/>
            <person name="Bernard K.E."/>
            <person name="Buhay C.J."/>
            <person name="Chandrabose M.N."/>
            <person name="Dao M."/>
            <person name="Davis C."/>
            <person name="Delehaunty K.D."/>
            <person name="Ding Y."/>
            <person name="Dinh H.H."/>
            <person name="Dugan-Rocha S."/>
            <person name="Fulton L.A."/>
            <person name="Gabisi R.A."/>
            <person name="Garner T.T."/>
            <person name="Godfrey J."/>
            <person name="Hawes A.C."/>
            <person name="Hernandez J."/>
            <person name="Hines S."/>
            <person name="Holder M."/>
            <person name="Hume J."/>
            <person name="Jhangiani S.N."/>
            <person name="Joshi V."/>
            <person name="Khan Z.M."/>
            <person name="Kirkness E.F."/>
            <person name="Cree A."/>
            <person name="Fowler R.G."/>
            <person name="Lee S."/>
            <person name="Lewis L.R."/>
            <person name="Li Z."/>
            <person name="Liu Y.-S."/>
            <person name="Moore S.M."/>
            <person name="Muzny D."/>
            <person name="Nazareth L.V."/>
            <person name="Ngo D.N."/>
            <person name="Okwuonu G.O."/>
            <person name="Pai G."/>
            <person name="Parker D."/>
            <person name="Paul H.A."/>
            <person name="Pfannkoch C."/>
            <person name="Pohl C.S."/>
            <person name="Rogers Y.-H.C."/>
            <person name="Ruiz S.J."/>
            <person name="Sabo A."/>
            <person name="Santibanez J."/>
            <person name="Schneider B.W."/>
            <person name="Smith S.M."/>
            <person name="Sodergren E."/>
            <person name="Svatek A.F."/>
            <person name="Utterback T.R."/>
            <person name="Vattathil S."/>
            <person name="Warren W."/>
            <person name="White C.S."/>
            <person name="Chinwalla A.T."/>
            <person name="Feng Y."/>
            <person name="Halpern A.L."/>
            <person name="Hillier L.W."/>
            <person name="Huang X."/>
            <person name="Minx P."/>
            <person name="Nelson J.O."/>
            <person name="Pepin K.H."/>
            <person name="Qin X."/>
            <person name="Sutton G.G."/>
            <person name="Venter E."/>
            <person name="Walenz B.P."/>
            <person name="Wallis J.W."/>
            <person name="Worley K.C."/>
            <person name="Yang S.-P."/>
            <person name="Jones S.M."/>
            <person name="Marra M.A."/>
            <person name="Rocchi M."/>
            <person name="Schein J.E."/>
            <person name="Baertsch R."/>
            <person name="Clarke L."/>
            <person name="Csuros M."/>
            <person name="Glasscock J."/>
            <person name="Harris R.A."/>
            <person name="Havlak P."/>
            <person name="Jackson A.R."/>
            <person name="Jiang H."/>
            <person name="Liu Y."/>
            <person name="Messina D.N."/>
            <person name="Shen Y."/>
            <person name="Song H.X.-Z."/>
            <person name="Wylie T."/>
            <person name="Zhang L."/>
            <person name="Birney E."/>
            <person name="Han K."/>
            <person name="Konkel M.K."/>
            <person name="Lee J."/>
            <person name="Smit A.F.A."/>
            <person name="Ullmer B."/>
            <person name="Wang H."/>
            <person name="Xing J."/>
            <person name="Burhans R."/>
            <person name="Cheng Z."/>
            <person name="Karro J.E."/>
            <person name="Ma J."/>
            <person name="Raney B."/>
            <person name="She X."/>
            <person name="Cox M.J."/>
            <person name="Demuth J.P."/>
            <person name="Dumas L.J."/>
            <person name="Han S.-G."/>
            <person name="Hopkins J."/>
            <person name="Karimpour-Fard A."/>
            <person name="Kim Y.H."/>
            <person name="Pollack J.R."/>
            <person name="Vinar T."/>
            <person name="Addo-Quaye C."/>
            <person name="Degenhardt J."/>
            <person name="Denby A."/>
            <person name="Hubisz M.J."/>
            <person name="Indap A."/>
            <person name="Kosiol C."/>
            <person name="Lahn B.T."/>
            <person name="Lawson H.A."/>
            <person name="Marklein A."/>
            <person name="Nielsen R."/>
            <person name="Vallender E.J."/>
            <person name="Clark A.G."/>
            <person name="Ferguson B."/>
            <person name="Hernandez R.D."/>
            <person name="Hirani K."/>
            <person name="Kehrer-Sawatzki H."/>
            <person name="Kolb J."/>
            <person name="Patil S."/>
            <person name="Pu L.-L."/>
            <person name="Ren Y."/>
            <person name="Smith D.G."/>
            <person name="Wheeler D.A."/>
            <person name="Schenck I."/>
            <person name="Ball E.V."/>
            <person name="Chen R."/>
            <person name="Cooper D.N."/>
            <person name="Giardine B."/>
            <person name="Hsu F."/>
            <person name="Kent W.J."/>
            <person name="Lesk A."/>
            <person name="Nelson D.L."/>
            <person name="O'brien W.E."/>
            <person name="Pruefer K."/>
            <person name="Stenson P.D."/>
            <person name="Wallace J.C."/>
            <person name="Ke H."/>
            <person name="Liu X.-M."/>
            <person name="Wang P."/>
            <person name="Xiang A.P."/>
            <person name="Yang F."/>
            <person name="Barber G.P."/>
            <person name="Haussler D."/>
            <person name="Karolchik D."/>
            <person name="Kern A.D."/>
            <person name="Kuhn R.M."/>
            <person name="Smith K.E."/>
            <person name="Zwieg A.S."/>
        </authorList>
    </citation>
    <scope>NUCLEOTIDE SEQUENCE [LARGE SCALE GENOMIC DNA]</scope>
    <source>
        <strain evidence="2">17573</strain>
    </source>
</reference>